<keyword evidence="6" id="KW-1185">Reference proteome</keyword>
<evidence type="ECO:0000256" key="2">
    <source>
        <dbReference type="ARBA" id="ARBA00022729"/>
    </source>
</evidence>
<evidence type="ECO:0000313" key="5">
    <source>
        <dbReference type="EMBL" id="MFC3531871.1"/>
    </source>
</evidence>
<dbReference type="Proteomes" id="UP001595741">
    <property type="component" value="Unassembled WGS sequence"/>
</dbReference>
<feature type="chain" id="PRO_5046555966" evidence="4">
    <location>
        <begin position="26"/>
        <end position="271"/>
    </location>
</feature>
<accession>A0ABV7RHS8</accession>
<sequence length="271" mass="29327">MKQRLTVLLASSVLLAGCASTPSHPQDPLEPMNRAVFQFNDKADRYVMKPVAEGYRAITPQPVRTGVGNFFNNLEDLYSMLNHGLQLEPRKTLTDFMRISFNSTFGLFGLIDIATPMGLQREPATLGDTMAHYGWKNSNYLVLPLLGPSTVRDGLGTAANFTVANQHDLVFHTESQATAATVLKGISTREQMLGVEDTLQQAALDPYSYMRDAWLQYRNRQVGFQPSAQPDASSPVQEENIDDLVGPDAVAPSASAPLAAAPASAAASAAQ</sequence>
<feature type="signal peptide" evidence="4">
    <location>
        <begin position="1"/>
        <end position="25"/>
    </location>
</feature>
<evidence type="ECO:0000256" key="3">
    <source>
        <dbReference type="SAM" id="MobiDB-lite"/>
    </source>
</evidence>
<comment type="similarity">
    <text evidence="1">Belongs to the MlaA family.</text>
</comment>
<feature type="region of interest" description="Disordered" evidence="3">
    <location>
        <begin position="225"/>
        <end position="271"/>
    </location>
</feature>
<comment type="caution">
    <text evidence="5">The sequence shown here is derived from an EMBL/GenBank/DDBJ whole genome shotgun (WGS) entry which is preliminary data.</text>
</comment>
<dbReference type="EMBL" id="JBHRXN010000012">
    <property type="protein sequence ID" value="MFC3531871.1"/>
    <property type="molecule type" value="Genomic_DNA"/>
</dbReference>
<proteinExistence type="inferred from homology"/>
<dbReference type="PANTHER" id="PTHR30035:SF3">
    <property type="entry name" value="INTERMEMBRANE PHOSPHOLIPID TRANSPORT SYSTEM LIPOPROTEIN MLAA"/>
    <property type="match status" value="1"/>
</dbReference>
<reference evidence="6" key="1">
    <citation type="journal article" date="2019" name="Int. J. Syst. Evol. Microbiol.">
        <title>The Global Catalogue of Microorganisms (GCM) 10K type strain sequencing project: providing services to taxonomists for standard genome sequencing and annotation.</title>
        <authorList>
            <consortium name="The Broad Institute Genomics Platform"/>
            <consortium name="The Broad Institute Genome Sequencing Center for Infectious Disease"/>
            <person name="Wu L."/>
            <person name="Ma J."/>
        </authorList>
    </citation>
    <scope>NUCLEOTIDE SEQUENCE [LARGE SCALE GENOMIC DNA]</scope>
    <source>
        <strain evidence="6">KCTC 42742</strain>
    </source>
</reference>
<keyword evidence="5" id="KW-0449">Lipoprotein</keyword>
<dbReference type="PROSITE" id="PS51257">
    <property type="entry name" value="PROKAR_LIPOPROTEIN"/>
    <property type="match status" value="1"/>
</dbReference>
<name>A0ABV7RHS8_9NEIS</name>
<evidence type="ECO:0000256" key="4">
    <source>
        <dbReference type="SAM" id="SignalP"/>
    </source>
</evidence>
<dbReference type="Pfam" id="PF04333">
    <property type="entry name" value="MlaA"/>
    <property type="match status" value="1"/>
</dbReference>
<dbReference type="PANTHER" id="PTHR30035">
    <property type="entry name" value="LIPOPROTEIN VACJ-RELATED"/>
    <property type="match status" value="1"/>
</dbReference>
<protein>
    <submittedName>
        <fullName evidence="5">VacJ family lipoprotein</fullName>
    </submittedName>
</protein>
<keyword evidence="2 4" id="KW-0732">Signal</keyword>
<organism evidence="5 6">
    <name type="scientific">Vogesella facilis</name>
    <dbReference type="NCBI Taxonomy" id="1655232"/>
    <lineage>
        <taxon>Bacteria</taxon>
        <taxon>Pseudomonadati</taxon>
        <taxon>Pseudomonadota</taxon>
        <taxon>Betaproteobacteria</taxon>
        <taxon>Neisseriales</taxon>
        <taxon>Chromobacteriaceae</taxon>
        <taxon>Vogesella</taxon>
    </lineage>
</organism>
<evidence type="ECO:0000256" key="1">
    <source>
        <dbReference type="ARBA" id="ARBA00010634"/>
    </source>
</evidence>
<feature type="compositionally biased region" description="Low complexity" evidence="3">
    <location>
        <begin position="247"/>
        <end position="271"/>
    </location>
</feature>
<dbReference type="InterPro" id="IPR007428">
    <property type="entry name" value="MlaA"/>
</dbReference>
<evidence type="ECO:0000313" key="6">
    <source>
        <dbReference type="Proteomes" id="UP001595741"/>
    </source>
</evidence>
<gene>
    <name evidence="5" type="ORF">ACFOLG_06690</name>
</gene>
<dbReference type="RefSeq" id="WP_386089887.1">
    <property type="nucleotide sequence ID" value="NZ_JBHRXN010000012.1"/>
</dbReference>
<feature type="compositionally biased region" description="Polar residues" evidence="3">
    <location>
        <begin position="225"/>
        <end position="237"/>
    </location>
</feature>
<dbReference type="PRINTS" id="PR01805">
    <property type="entry name" value="VACJLIPOPROT"/>
</dbReference>